<proteinExistence type="predicted"/>
<gene>
    <name evidence="1" type="ORF">BofuT4_P138610.1</name>
</gene>
<dbReference type="InParanoid" id="G2YMT9"/>
<protein>
    <submittedName>
        <fullName evidence="1">Uncharacterized protein</fullName>
    </submittedName>
</protein>
<name>G2YMT9_BOTF4</name>
<reference evidence="2" key="1">
    <citation type="journal article" date="2011" name="PLoS Genet.">
        <title>Genomic analysis of the necrotrophic fungal pathogens Sclerotinia sclerotiorum and Botrytis cinerea.</title>
        <authorList>
            <person name="Amselem J."/>
            <person name="Cuomo C.A."/>
            <person name="van Kan J.A."/>
            <person name="Viaud M."/>
            <person name="Benito E.P."/>
            <person name="Couloux A."/>
            <person name="Coutinho P.M."/>
            <person name="de Vries R.P."/>
            <person name="Dyer P.S."/>
            <person name="Fillinger S."/>
            <person name="Fournier E."/>
            <person name="Gout L."/>
            <person name="Hahn M."/>
            <person name="Kohn L."/>
            <person name="Lapalu N."/>
            <person name="Plummer K.M."/>
            <person name="Pradier J.M."/>
            <person name="Quevillon E."/>
            <person name="Sharon A."/>
            <person name="Simon A."/>
            <person name="ten Have A."/>
            <person name="Tudzynski B."/>
            <person name="Tudzynski P."/>
            <person name="Wincker P."/>
            <person name="Andrew M."/>
            <person name="Anthouard V."/>
            <person name="Beever R.E."/>
            <person name="Beffa R."/>
            <person name="Benoit I."/>
            <person name="Bouzid O."/>
            <person name="Brault B."/>
            <person name="Chen Z."/>
            <person name="Choquer M."/>
            <person name="Collemare J."/>
            <person name="Cotton P."/>
            <person name="Danchin E.G."/>
            <person name="Da Silva C."/>
            <person name="Gautier A."/>
            <person name="Giraud C."/>
            <person name="Giraud T."/>
            <person name="Gonzalez C."/>
            <person name="Grossetete S."/>
            <person name="Guldener U."/>
            <person name="Henrissat B."/>
            <person name="Howlett B.J."/>
            <person name="Kodira C."/>
            <person name="Kretschmer M."/>
            <person name="Lappartient A."/>
            <person name="Leroch M."/>
            <person name="Levis C."/>
            <person name="Mauceli E."/>
            <person name="Neuveglise C."/>
            <person name="Oeser B."/>
            <person name="Pearson M."/>
            <person name="Poulain J."/>
            <person name="Poussereau N."/>
            <person name="Quesneville H."/>
            <person name="Rascle C."/>
            <person name="Schumacher J."/>
            <person name="Segurens B."/>
            <person name="Sexton A."/>
            <person name="Silva E."/>
            <person name="Sirven C."/>
            <person name="Soanes D.M."/>
            <person name="Talbot N.J."/>
            <person name="Templeton M."/>
            <person name="Yandava C."/>
            <person name="Yarden O."/>
            <person name="Zeng Q."/>
            <person name="Rollins J.A."/>
            <person name="Lebrun M.H."/>
            <person name="Dickman M."/>
        </authorList>
    </citation>
    <scope>NUCLEOTIDE SEQUENCE [LARGE SCALE GENOMIC DNA]</scope>
    <source>
        <strain evidence="2">T4</strain>
    </source>
</reference>
<dbReference type="HOGENOM" id="CLU_2277054_0_0_1"/>
<dbReference type="Proteomes" id="UP000008177">
    <property type="component" value="Unplaced contigs"/>
</dbReference>
<sequence length="102" mass="11276">MKSSSSLPYPACQGRIPFAAAKILSLSSPRRTTLRPNALLGPVRRSRVQYILHEAYSWRTGESQRGLTKASRPYLSLSPANLTLAKWGYEEPVSSLDPSVMV</sequence>
<dbReference type="EMBL" id="FQ790345">
    <property type="protein sequence ID" value="CCD52937.1"/>
    <property type="molecule type" value="Genomic_DNA"/>
</dbReference>
<evidence type="ECO:0000313" key="2">
    <source>
        <dbReference type="Proteomes" id="UP000008177"/>
    </source>
</evidence>
<evidence type="ECO:0000313" key="1">
    <source>
        <dbReference type="EMBL" id="CCD52937.1"/>
    </source>
</evidence>
<accession>G2YMT9</accession>
<dbReference type="AlphaFoldDB" id="G2YMT9"/>
<organism evidence="1 2">
    <name type="scientific">Botryotinia fuckeliana (strain T4)</name>
    <name type="common">Noble rot fungus</name>
    <name type="synonym">Botrytis cinerea</name>
    <dbReference type="NCBI Taxonomy" id="999810"/>
    <lineage>
        <taxon>Eukaryota</taxon>
        <taxon>Fungi</taxon>
        <taxon>Dikarya</taxon>
        <taxon>Ascomycota</taxon>
        <taxon>Pezizomycotina</taxon>
        <taxon>Leotiomycetes</taxon>
        <taxon>Helotiales</taxon>
        <taxon>Sclerotiniaceae</taxon>
        <taxon>Botrytis</taxon>
    </lineage>
</organism>